<keyword evidence="6" id="KW-1185">Reference proteome</keyword>
<dbReference type="eggNOG" id="KOG1187">
    <property type="taxonomic scope" value="Eukaryota"/>
</dbReference>
<dbReference type="SUPFAM" id="SSF56112">
    <property type="entry name" value="Protein kinase-like (PK-like)"/>
    <property type="match status" value="1"/>
</dbReference>
<dbReference type="InterPro" id="IPR000719">
    <property type="entry name" value="Prot_kinase_dom"/>
</dbReference>
<evidence type="ECO:0000313" key="6">
    <source>
        <dbReference type="Proteomes" id="UP000008311"/>
    </source>
</evidence>
<dbReference type="GO" id="GO:0007165">
    <property type="term" value="P:signal transduction"/>
    <property type="evidence" value="ECO:0000318"/>
    <property type="project" value="GO_Central"/>
</dbReference>
<dbReference type="InParanoid" id="B9STG5"/>
<evidence type="ECO:0000256" key="2">
    <source>
        <dbReference type="ARBA" id="ARBA00022840"/>
    </source>
</evidence>
<name>B9STG5_RICCO</name>
<keyword evidence="1" id="KW-0547">Nucleotide-binding</keyword>
<dbReference type="PROSITE" id="PS50011">
    <property type="entry name" value="PROTEIN_KINASE_DOM"/>
    <property type="match status" value="1"/>
</dbReference>
<dbReference type="EMBL" id="EQ974129">
    <property type="protein sequence ID" value="EEF33116.1"/>
    <property type="molecule type" value="Genomic_DNA"/>
</dbReference>
<dbReference type="GO" id="GO:0005886">
    <property type="term" value="C:plasma membrane"/>
    <property type="evidence" value="ECO:0000318"/>
    <property type="project" value="GO_Central"/>
</dbReference>
<dbReference type="Gene3D" id="3.30.200.20">
    <property type="entry name" value="Phosphorylase Kinase, domain 1"/>
    <property type="match status" value="1"/>
</dbReference>
<dbReference type="GO" id="GO:0005524">
    <property type="term" value="F:ATP binding"/>
    <property type="evidence" value="ECO:0007669"/>
    <property type="project" value="UniProtKB-KW"/>
</dbReference>
<evidence type="ECO:0000259" key="4">
    <source>
        <dbReference type="PROSITE" id="PS50011"/>
    </source>
</evidence>
<proteinExistence type="predicted"/>
<evidence type="ECO:0000313" key="5">
    <source>
        <dbReference type="EMBL" id="EEF33116.1"/>
    </source>
</evidence>
<feature type="domain" description="Protein kinase" evidence="4">
    <location>
        <begin position="226"/>
        <end position="489"/>
    </location>
</feature>
<dbReference type="InterPro" id="IPR011009">
    <property type="entry name" value="Kinase-like_dom_sf"/>
</dbReference>
<dbReference type="Gene3D" id="1.10.510.10">
    <property type="entry name" value="Transferase(Phosphotransferase) domain 1"/>
    <property type="match status" value="1"/>
</dbReference>
<protein>
    <recommendedName>
        <fullName evidence="4">Protein kinase domain-containing protein</fullName>
    </recommendedName>
</protein>
<dbReference type="Pfam" id="PF07714">
    <property type="entry name" value="PK_Tyr_Ser-Thr"/>
    <property type="match status" value="1"/>
</dbReference>
<dbReference type="AlphaFoldDB" id="B9STG5"/>
<sequence>MDALDWALKHVVRRRDTVIVLGVSSDFGKKNSCFPLNMGISISGIWERLEFSSQGQGEARPKELGEEIERKKEQYQNNLQPFYRQCKKNEVNMEVKLAFGFCPEKITVEQAQNSNPRWIVLDSYLKKHKVVIYAHVGCNIAVMKGKDVATLTPSRTLPGSPTQTDNPLTTKNQQPGGENQVNVSSSQEGQSSSAQPRSPCWYPLSWRSGFPRAFSQTELQEVTNCFSEENLIQDQDNIKVYEGVVQESPVLVRSFSEDDERFWTMLKILSRVRHRNISNLVGYCCTGTSLFLLSDYPCLGTLEVNLRTRNLPWKARWYIAMEIGGSLRYLHEECIDGGAIVHLSVCSSHVVFTNGCSTMLTNFETARWIKDGCTRNEDSQAVCASLQEEEICSIDVHDYGMFLIELISGKSAHFYHIESRGQSLINWALPLLKHGLISEVLDARLEDSNDVRAAHHMAKAALLCLKNDTDHRISMSQVLAVVRGDQLAMAKC</sequence>
<reference evidence="6" key="1">
    <citation type="journal article" date="2010" name="Nat. Biotechnol.">
        <title>Draft genome sequence of the oilseed species Ricinus communis.</title>
        <authorList>
            <person name="Chan A.P."/>
            <person name="Crabtree J."/>
            <person name="Zhao Q."/>
            <person name="Lorenzi H."/>
            <person name="Orvis J."/>
            <person name="Puiu D."/>
            <person name="Melake-Berhan A."/>
            <person name="Jones K.M."/>
            <person name="Redman J."/>
            <person name="Chen G."/>
            <person name="Cahoon E.B."/>
            <person name="Gedil M."/>
            <person name="Stanke M."/>
            <person name="Haas B.J."/>
            <person name="Wortman J.R."/>
            <person name="Fraser-Liggett C.M."/>
            <person name="Ravel J."/>
            <person name="Rabinowicz P.D."/>
        </authorList>
    </citation>
    <scope>NUCLEOTIDE SEQUENCE [LARGE SCALE GENOMIC DNA]</scope>
    <source>
        <strain evidence="6">cv. Hale</strain>
    </source>
</reference>
<dbReference type="PANTHER" id="PTHR27001:SF811">
    <property type="entry name" value="SERINE_THREONINE-PROTEIN KINASE CDG1-LIKE"/>
    <property type="match status" value="1"/>
</dbReference>
<feature type="region of interest" description="Disordered" evidence="3">
    <location>
        <begin position="151"/>
        <end position="198"/>
    </location>
</feature>
<gene>
    <name evidence="5" type="ORF">RCOM_1320090</name>
</gene>
<feature type="compositionally biased region" description="Low complexity" evidence="3">
    <location>
        <begin position="184"/>
        <end position="195"/>
    </location>
</feature>
<organism evidence="5 6">
    <name type="scientific">Ricinus communis</name>
    <name type="common">Castor bean</name>
    <dbReference type="NCBI Taxonomy" id="3988"/>
    <lineage>
        <taxon>Eukaryota</taxon>
        <taxon>Viridiplantae</taxon>
        <taxon>Streptophyta</taxon>
        <taxon>Embryophyta</taxon>
        <taxon>Tracheophyta</taxon>
        <taxon>Spermatophyta</taxon>
        <taxon>Magnoliopsida</taxon>
        <taxon>eudicotyledons</taxon>
        <taxon>Gunneridae</taxon>
        <taxon>Pentapetalae</taxon>
        <taxon>rosids</taxon>
        <taxon>fabids</taxon>
        <taxon>Malpighiales</taxon>
        <taxon>Euphorbiaceae</taxon>
        <taxon>Acalyphoideae</taxon>
        <taxon>Acalypheae</taxon>
        <taxon>Ricinus</taxon>
    </lineage>
</organism>
<dbReference type="InterPro" id="IPR001245">
    <property type="entry name" value="Ser-Thr/Tyr_kinase_cat_dom"/>
</dbReference>
<feature type="compositionally biased region" description="Polar residues" evidence="3">
    <location>
        <begin position="151"/>
        <end position="183"/>
    </location>
</feature>
<dbReference type="Proteomes" id="UP000008311">
    <property type="component" value="Unassembled WGS sequence"/>
</dbReference>
<keyword evidence="2" id="KW-0067">ATP-binding</keyword>
<accession>B9STG5</accession>
<dbReference type="PANTHER" id="PTHR27001">
    <property type="entry name" value="OS01G0253100 PROTEIN"/>
    <property type="match status" value="1"/>
</dbReference>
<evidence type="ECO:0000256" key="3">
    <source>
        <dbReference type="SAM" id="MobiDB-lite"/>
    </source>
</evidence>
<evidence type="ECO:0000256" key="1">
    <source>
        <dbReference type="ARBA" id="ARBA00022741"/>
    </source>
</evidence>
<dbReference type="GO" id="GO:0004672">
    <property type="term" value="F:protein kinase activity"/>
    <property type="evidence" value="ECO:0000318"/>
    <property type="project" value="GO_Central"/>
</dbReference>